<evidence type="ECO:0000256" key="7">
    <source>
        <dbReference type="ARBA" id="ARBA00023180"/>
    </source>
</evidence>
<keyword evidence="11" id="KW-0732">Signal</keyword>
<feature type="chain" id="PRO_5041910136" description="beta-glucosidase" evidence="11">
    <location>
        <begin position="28"/>
        <end position="758"/>
    </location>
</feature>
<dbReference type="SUPFAM" id="SSF51445">
    <property type="entry name" value="(Trans)glycosidases"/>
    <property type="match status" value="1"/>
</dbReference>
<dbReference type="SUPFAM" id="SSF52279">
    <property type="entry name" value="Beta-D-glucan exohydrolase, C-terminal domain"/>
    <property type="match status" value="1"/>
</dbReference>
<dbReference type="InterPro" id="IPR002772">
    <property type="entry name" value="Glyco_hydro_3_C"/>
</dbReference>
<comment type="catalytic activity">
    <reaction evidence="1">
        <text>Hydrolysis of terminal, non-reducing beta-D-glucosyl residues with release of beta-D-glucose.</text>
        <dbReference type="EC" id="3.2.1.21"/>
    </reaction>
</comment>
<dbReference type="GO" id="GO:0030245">
    <property type="term" value="P:cellulose catabolic process"/>
    <property type="evidence" value="ECO:0007669"/>
    <property type="project" value="UniProtKB-KW"/>
</dbReference>
<evidence type="ECO:0000256" key="6">
    <source>
        <dbReference type="ARBA" id="ARBA00023001"/>
    </source>
</evidence>
<feature type="signal peptide" evidence="11">
    <location>
        <begin position="1"/>
        <end position="27"/>
    </location>
</feature>
<evidence type="ECO:0000256" key="11">
    <source>
        <dbReference type="SAM" id="SignalP"/>
    </source>
</evidence>
<dbReference type="EC" id="3.2.1.21" evidence="4"/>
<dbReference type="PANTHER" id="PTHR42715:SF2">
    <property type="entry name" value="BETA-GLUCOSIDASE F-RELATED"/>
    <property type="match status" value="1"/>
</dbReference>
<dbReference type="PRINTS" id="PR00133">
    <property type="entry name" value="GLHYDRLASE3"/>
</dbReference>
<keyword evidence="5" id="KW-0378">Hydrolase</keyword>
<evidence type="ECO:0000256" key="4">
    <source>
        <dbReference type="ARBA" id="ARBA00012744"/>
    </source>
</evidence>
<dbReference type="Pfam" id="PF14310">
    <property type="entry name" value="Fn3-like"/>
    <property type="match status" value="1"/>
</dbReference>
<dbReference type="InterPro" id="IPR017853">
    <property type="entry name" value="GH"/>
</dbReference>
<evidence type="ECO:0000256" key="8">
    <source>
        <dbReference type="ARBA" id="ARBA00023277"/>
    </source>
</evidence>
<dbReference type="InterPro" id="IPR013783">
    <property type="entry name" value="Ig-like_fold"/>
</dbReference>
<dbReference type="InterPro" id="IPR050288">
    <property type="entry name" value="Cellulose_deg_GH3"/>
</dbReference>
<dbReference type="GO" id="GO:0008422">
    <property type="term" value="F:beta-glucosidase activity"/>
    <property type="evidence" value="ECO:0007669"/>
    <property type="project" value="UniProtKB-EC"/>
</dbReference>
<accession>A0AAD2H6L2</accession>
<dbReference type="EMBL" id="CAVNYO010000138">
    <property type="protein sequence ID" value="CAK5269089.1"/>
    <property type="molecule type" value="Genomic_DNA"/>
</dbReference>
<keyword evidence="10" id="KW-0624">Polysaccharide degradation</keyword>
<comment type="caution">
    <text evidence="13">The sequence shown here is derived from an EMBL/GenBank/DDBJ whole genome shotgun (WGS) entry which is preliminary data.</text>
</comment>
<keyword evidence="14" id="KW-1185">Reference proteome</keyword>
<keyword evidence="9" id="KW-0326">Glycosidase</keyword>
<evidence type="ECO:0000256" key="2">
    <source>
        <dbReference type="ARBA" id="ARBA00004987"/>
    </source>
</evidence>
<dbReference type="InterPro" id="IPR026891">
    <property type="entry name" value="Fn3-like"/>
</dbReference>
<comment type="similarity">
    <text evidence="3">Belongs to the glycosyl hydrolase 3 family.</text>
</comment>
<dbReference type="Proteomes" id="UP001295794">
    <property type="component" value="Unassembled WGS sequence"/>
</dbReference>
<reference evidence="13" key="1">
    <citation type="submission" date="2023-11" db="EMBL/GenBank/DDBJ databases">
        <authorList>
            <person name="De Vega J J."/>
            <person name="De Vega J J."/>
        </authorList>
    </citation>
    <scope>NUCLEOTIDE SEQUENCE</scope>
</reference>
<evidence type="ECO:0000256" key="1">
    <source>
        <dbReference type="ARBA" id="ARBA00000448"/>
    </source>
</evidence>
<dbReference type="PANTHER" id="PTHR42715">
    <property type="entry name" value="BETA-GLUCOSIDASE"/>
    <property type="match status" value="1"/>
</dbReference>
<dbReference type="Pfam" id="PF01915">
    <property type="entry name" value="Glyco_hydro_3_C"/>
    <property type="match status" value="1"/>
</dbReference>
<evidence type="ECO:0000313" key="14">
    <source>
        <dbReference type="Proteomes" id="UP001295794"/>
    </source>
</evidence>
<dbReference type="Gene3D" id="3.40.50.1700">
    <property type="entry name" value="Glycoside hydrolase family 3 C-terminal domain"/>
    <property type="match status" value="1"/>
</dbReference>
<dbReference type="InterPro" id="IPR036962">
    <property type="entry name" value="Glyco_hydro_3_N_sf"/>
</dbReference>
<evidence type="ECO:0000256" key="9">
    <source>
        <dbReference type="ARBA" id="ARBA00023295"/>
    </source>
</evidence>
<evidence type="ECO:0000256" key="3">
    <source>
        <dbReference type="ARBA" id="ARBA00005336"/>
    </source>
</evidence>
<comment type="pathway">
    <text evidence="2">Glycan metabolism; cellulose degradation.</text>
</comment>
<evidence type="ECO:0000313" key="13">
    <source>
        <dbReference type="EMBL" id="CAK5269089.1"/>
    </source>
</evidence>
<name>A0AAD2H6L2_9AGAR</name>
<protein>
    <recommendedName>
        <fullName evidence="4">beta-glucosidase</fullName>
        <ecNumber evidence="4">3.2.1.21</ecNumber>
    </recommendedName>
</protein>
<evidence type="ECO:0000259" key="12">
    <source>
        <dbReference type="SMART" id="SM01217"/>
    </source>
</evidence>
<dbReference type="FunFam" id="3.20.20.300:FF:000002">
    <property type="entry name" value="Probable beta-glucosidase"/>
    <property type="match status" value="1"/>
</dbReference>
<dbReference type="Gene3D" id="2.60.40.10">
    <property type="entry name" value="Immunoglobulins"/>
    <property type="match status" value="1"/>
</dbReference>
<sequence>MRTNGDRRKMHLSLLPLALALFSVVDAQNFTRRSWDEAFALANATVAQLTTAEKAGIAAGVGQFTSRCVGNTSPVARLGIPALCMNDGPAGIRLVNNVTGFPAGINAAATFSRRLMQLRGQALAEEFRGKGIHVYLGPAMDLMRNPMAGRAWEGFGPDPYLSGEAAYYTIIGVQNVGVQACAKHFNGYNQEHWRYGMISNIDDRTMHELYLYPFLRAIEANVTSVMCSYNQFNGTSACQNPGLIGPSGLLRQNGFKGYVVSDWGATHASADTNANSGLDMEQPGDNIVIGGGSFGTQGTNLVNVVNSGKVDTNRLDQMAARVLAGYYLLGQENGYPAVSFGVQQSYGTTGLNENVNVRSATHLAIAREVAAASTVLLKNNRTSSAGAGAPAGSGTTLRGLPVALSQVKSIAIVGLDGIMPNVKCNDLNECNDGTLGVGWGSGSNYVRDTIPPVTAIQDFVGSSATITTSLTNDLNAGPAAAKGKDLCIVLGNADSGELGAYTIVVGNEGDRNDLNLWYKEGSLIQAVANVCSNTIAVIHSVGPVDLSWSNHPNITGIIFAGLPGEQTGPALVDVLFGAVNPSGRLPFSVDENPSSYGTTIVTSPGFPIGFPTIDYTEGLNIDYRYMDAQGIKPRFPFGTGLSYTTFAYSGLKLTTTSTGATATFTVRNTGGVAGTEIPQMYLTFPAAANSPKRVLRGFEEVGPLAPGASQTVTMTMNSRELSVWDVVKQQWARVPGTFTATVGASIDDVRLTGTFVSA</sequence>
<dbReference type="InterPro" id="IPR036881">
    <property type="entry name" value="Glyco_hydro_3_C_sf"/>
</dbReference>
<keyword evidence="6" id="KW-0136">Cellulose degradation</keyword>
<dbReference type="Gene3D" id="3.20.20.300">
    <property type="entry name" value="Glycoside hydrolase, family 3, N-terminal domain"/>
    <property type="match status" value="1"/>
</dbReference>
<evidence type="ECO:0000256" key="10">
    <source>
        <dbReference type="ARBA" id="ARBA00023326"/>
    </source>
</evidence>
<evidence type="ECO:0000256" key="5">
    <source>
        <dbReference type="ARBA" id="ARBA00022801"/>
    </source>
</evidence>
<feature type="domain" description="Fibronectin type III-like" evidence="12">
    <location>
        <begin position="676"/>
        <end position="746"/>
    </location>
</feature>
<gene>
    <name evidence="13" type="ORF">MYCIT1_LOCUS12565</name>
</gene>
<organism evidence="13 14">
    <name type="scientific">Mycena citricolor</name>
    <dbReference type="NCBI Taxonomy" id="2018698"/>
    <lineage>
        <taxon>Eukaryota</taxon>
        <taxon>Fungi</taxon>
        <taxon>Dikarya</taxon>
        <taxon>Basidiomycota</taxon>
        <taxon>Agaricomycotina</taxon>
        <taxon>Agaricomycetes</taxon>
        <taxon>Agaricomycetidae</taxon>
        <taxon>Agaricales</taxon>
        <taxon>Marasmiineae</taxon>
        <taxon>Mycenaceae</taxon>
        <taxon>Mycena</taxon>
    </lineage>
</organism>
<proteinExistence type="inferred from homology"/>
<dbReference type="InterPro" id="IPR001764">
    <property type="entry name" value="Glyco_hydro_3_N"/>
</dbReference>
<keyword evidence="8" id="KW-0119">Carbohydrate metabolism</keyword>
<keyword evidence="7" id="KW-0325">Glycoprotein</keyword>
<dbReference type="AlphaFoldDB" id="A0AAD2H6L2"/>
<dbReference type="SMART" id="SM01217">
    <property type="entry name" value="Fn3_like"/>
    <property type="match status" value="1"/>
</dbReference>
<dbReference type="Pfam" id="PF00933">
    <property type="entry name" value="Glyco_hydro_3"/>
    <property type="match status" value="1"/>
</dbReference>